<dbReference type="Proteomes" id="UP001054837">
    <property type="component" value="Unassembled WGS sequence"/>
</dbReference>
<sequence>MTFQMSCAGPLGVNQCPEGPIVWSFLFFGEEVLQLYLTPTSPVDVAAPGKYPRLAGKTGKREFIPKRLKENLPQKTVLPP</sequence>
<proteinExistence type="predicted"/>
<accession>A0AAV4S416</accession>
<dbReference type="EMBL" id="BPLQ01007167">
    <property type="protein sequence ID" value="GIY28342.1"/>
    <property type="molecule type" value="Genomic_DNA"/>
</dbReference>
<protein>
    <submittedName>
        <fullName evidence="1">Uncharacterized protein</fullName>
    </submittedName>
</protein>
<gene>
    <name evidence="1" type="ORF">CDAR_230851</name>
</gene>
<organism evidence="1 2">
    <name type="scientific">Caerostris darwini</name>
    <dbReference type="NCBI Taxonomy" id="1538125"/>
    <lineage>
        <taxon>Eukaryota</taxon>
        <taxon>Metazoa</taxon>
        <taxon>Ecdysozoa</taxon>
        <taxon>Arthropoda</taxon>
        <taxon>Chelicerata</taxon>
        <taxon>Arachnida</taxon>
        <taxon>Araneae</taxon>
        <taxon>Araneomorphae</taxon>
        <taxon>Entelegynae</taxon>
        <taxon>Araneoidea</taxon>
        <taxon>Araneidae</taxon>
        <taxon>Caerostris</taxon>
    </lineage>
</organism>
<keyword evidence="2" id="KW-1185">Reference proteome</keyword>
<evidence type="ECO:0000313" key="2">
    <source>
        <dbReference type="Proteomes" id="UP001054837"/>
    </source>
</evidence>
<name>A0AAV4S416_9ARAC</name>
<dbReference type="AlphaFoldDB" id="A0AAV4S416"/>
<reference evidence="1 2" key="1">
    <citation type="submission" date="2021-06" db="EMBL/GenBank/DDBJ databases">
        <title>Caerostris darwini draft genome.</title>
        <authorList>
            <person name="Kono N."/>
            <person name="Arakawa K."/>
        </authorList>
    </citation>
    <scope>NUCLEOTIDE SEQUENCE [LARGE SCALE GENOMIC DNA]</scope>
</reference>
<comment type="caution">
    <text evidence="1">The sequence shown here is derived from an EMBL/GenBank/DDBJ whole genome shotgun (WGS) entry which is preliminary data.</text>
</comment>
<evidence type="ECO:0000313" key="1">
    <source>
        <dbReference type="EMBL" id="GIY28342.1"/>
    </source>
</evidence>